<reference evidence="1 2" key="1">
    <citation type="journal article" date="2010" name="Nature">
        <title>Nitrite-driven anaerobic methane oxidation by oxygenic bacteria.</title>
        <authorList>
            <person name="Ettwig K.F."/>
            <person name="Butler M.K."/>
            <person name="Le Paslier D."/>
            <person name="Pelletier E."/>
            <person name="Mangenot S."/>
            <person name="Kuypers M.M.M."/>
            <person name="Schreiber F."/>
            <person name="Dutilh B.E."/>
            <person name="Zedelius J."/>
            <person name="de Beer D."/>
            <person name="Gloerich J."/>
            <person name="Wessels H.J.C.T."/>
            <person name="van Allen T."/>
            <person name="Luesken F."/>
            <person name="Wu M."/>
            <person name="van de Pas-Schoonen K.T."/>
            <person name="Op den Camp H.J.M."/>
            <person name="Janssen-Megens E.M."/>
            <person name="Francoijs K-J."/>
            <person name="Stunnenberg H."/>
            <person name="Weissenbach J."/>
            <person name="Jetten M.S.M."/>
            <person name="Strous M."/>
        </authorList>
    </citation>
    <scope>NUCLEOTIDE SEQUENCE [LARGE SCALE GENOMIC DNA]</scope>
</reference>
<organism evidence="1 2">
    <name type="scientific">Methylomirabilis oxygeniifera</name>
    <dbReference type="NCBI Taxonomy" id="671143"/>
    <lineage>
        <taxon>Bacteria</taxon>
        <taxon>Candidatus Methylomirabilota</taxon>
        <taxon>Candidatus Methylomirabilia</taxon>
        <taxon>Candidatus Methylomirabilales</taxon>
        <taxon>Candidatus Methylomirabilaceae</taxon>
        <taxon>Candidatus Methylomirabilis</taxon>
    </lineage>
</organism>
<sequence>MDLADFTALLIEKCAVRNVAFMGPEDFFRDTILVSIEKRWSQWLGPLVSALPLFETVISELRPQITAFISTVK</sequence>
<dbReference type="HOGENOM" id="CLU_2697755_0_0_0"/>
<evidence type="ECO:0000313" key="2">
    <source>
        <dbReference type="Proteomes" id="UP000006898"/>
    </source>
</evidence>
<dbReference type="KEGG" id="mox:DAMO_0418"/>
<dbReference type="EMBL" id="FP565575">
    <property type="protein sequence ID" value="CBE67500.1"/>
    <property type="molecule type" value="Genomic_DNA"/>
</dbReference>
<protein>
    <submittedName>
        <fullName evidence="1">Uncharacterized protein</fullName>
    </submittedName>
</protein>
<evidence type="ECO:0000313" key="1">
    <source>
        <dbReference type="EMBL" id="CBE67500.1"/>
    </source>
</evidence>
<dbReference type="AlphaFoldDB" id="D5MJR7"/>
<name>D5MJR7_METO1</name>
<accession>D5MJR7</accession>
<gene>
    <name evidence="1" type="ORF">DAMO_0418</name>
</gene>
<proteinExistence type="predicted"/>
<dbReference type="Proteomes" id="UP000006898">
    <property type="component" value="Chromosome"/>
</dbReference>